<sequence length="93" mass="11089">MDTFMLGQVLPSYETRGLEFCIHFMSDKYFRSLIRVSINRNTRVQLVLHFRIYCAQISSSFPKFSKHLLFIFQVFESLHRSTIYLLQFDSSLP</sequence>
<accession>A0AAD8LE01</accession>
<proteinExistence type="predicted"/>
<organism evidence="1 2">
    <name type="scientific">Tagetes erecta</name>
    <name type="common">African marigold</name>
    <dbReference type="NCBI Taxonomy" id="13708"/>
    <lineage>
        <taxon>Eukaryota</taxon>
        <taxon>Viridiplantae</taxon>
        <taxon>Streptophyta</taxon>
        <taxon>Embryophyta</taxon>
        <taxon>Tracheophyta</taxon>
        <taxon>Spermatophyta</taxon>
        <taxon>Magnoliopsida</taxon>
        <taxon>eudicotyledons</taxon>
        <taxon>Gunneridae</taxon>
        <taxon>Pentapetalae</taxon>
        <taxon>asterids</taxon>
        <taxon>campanulids</taxon>
        <taxon>Asterales</taxon>
        <taxon>Asteraceae</taxon>
        <taxon>Asteroideae</taxon>
        <taxon>Heliantheae alliance</taxon>
        <taxon>Tageteae</taxon>
        <taxon>Tagetes</taxon>
    </lineage>
</organism>
<evidence type="ECO:0000313" key="2">
    <source>
        <dbReference type="Proteomes" id="UP001229421"/>
    </source>
</evidence>
<name>A0AAD8LE01_TARER</name>
<gene>
    <name evidence="1" type="ORF">QVD17_06347</name>
</gene>
<keyword evidence="2" id="KW-1185">Reference proteome</keyword>
<dbReference type="Proteomes" id="UP001229421">
    <property type="component" value="Unassembled WGS sequence"/>
</dbReference>
<evidence type="ECO:0000313" key="1">
    <source>
        <dbReference type="EMBL" id="KAK1440519.1"/>
    </source>
</evidence>
<dbReference type="AlphaFoldDB" id="A0AAD8LE01"/>
<reference evidence="1" key="1">
    <citation type="journal article" date="2023" name="bioRxiv">
        <title>Improved chromosome-level genome assembly for marigold (Tagetes erecta).</title>
        <authorList>
            <person name="Jiang F."/>
            <person name="Yuan L."/>
            <person name="Wang S."/>
            <person name="Wang H."/>
            <person name="Xu D."/>
            <person name="Wang A."/>
            <person name="Fan W."/>
        </authorList>
    </citation>
    <scope>NUCLEOTIDE SEQUENCE</scope>
    <source>
        <strain evidence="1">WSJ</strain>
        <tissue evidence="1">Leaf</tissue>
    </source>
</reference>
<protein>
    <submittedName>
        <fullName evidence="1">Uncharacterized protein</fullName>
    </submittedName>
</protein>
<dbReference type="EMBL" id="JAUHHV010000001">
    <property type="protein sequence ID" value="KAK1440519.1"/>
    <property type="molecule type" value="Genomic_DNA"/>
</dbReference>
<comment type="caution">
    <text evidence="1">The sequence shown here is derived from an EMBL/GenBank/DDBJ whole genome shotgun (WGS) entry which is preliminary data.</text>
</comment>